<dbReference type="STRING" id="666681.M301_0866"/>
<evidence type="ECO:0000313" key="2">
    <source>
        <dbReference type="EMBL" id="ADI29250.1"/>
    </source>
</evidence>
<keyword evidence="1" id="KW-1133">Transmembrane helix</keyword>
<protein>
    <submittedName>
        <fullName evidence="2">Uncharacterized protein</fullName>
    </submittedName>
</protein>
<name>D7DPK6_METV0</name>
<dbReference type="AlphaFoldDB" id="D7DPK6"/>
<feature type="transmembrane region" description="Helical" evidence="1">
    <location>
        <begin position="40"/>
        <end position="61"/>
    </location>
</feature>
<keyword evidence="1" id="KW-0472">Membrane</keyword>
<accession>D7DPK6</accession>
<evidence type="ECO:0000313" key="3">
    <source>
        <dbReference type="Proteomes" id="UP000000383"/>
    </source>
</evidence>
<sequence length="64" mass="7087" precursor="true">MSYIKIFANVLTIAASLFLLVGLWLVFTKGQPLADLVAQVAFFYVAIAAFNKVVLGVPTLWHKF</sequence>
<dbReference type="Proteomes" id="UP000000383">
    <property type="component" value="Chromosome"/>
</dbReference>
<evidence type="ECO:0000256" key="1">
    <source>
        <dbReference type="SAM" id="Phobius"/>
    </source>
</evidence>
<reference evidence="3" key="1">
    <citation type="submission" date="2010-05" db="EMBL/GenBank/DDBJ databases">
        <title>Complete sequence of Methylotenera sp. 301.</title>
        <authorList>
            <person name="Lucas S."/>
            <person name="Copeland A."/>
            <person name="Lapidus A."/>
            <person name="Cheng J.-F."/>
            <person name="Bruce D."/>
            <person name="Goodwin L."/>
            <person name="Pitluck S."/>
            <person name="Clum A."/>
            <person name="Land M."/>
            <person name="Hauser L."/>
            <person name="Kyrpides N."/>
            <person name="Ivanova N."/>
            <person name="Chistoservova L."/>
            <person name="Kalyuzhnaya M."/>
            <person name="Woyke T."/>
        </authorList>
    </citation>
    <scope>NUCLEOTIDE SEQUENCE [LARGE SCALE GENOMIC DNA]</scope>
    <source>
        <strain evidence="3">301</strain>
    </source>
</reference>
<feature type="transmembrane region" description="Helical" evidence="1">
    <location>
        <begin position="6"/>
        <end position="28"/>
    </location>
</feature>
<dbReference type="EMBL" id="CP002056">
    <property type="protein sequence ID" value="ADI29250.1"/>
    <property type="molecule type" value="Genomic_DNA"/>
</dbReference>
<proteinExistence type="predicted"/>
<reference evidence="2 3" key="2">
    <citation type="journal article" date="2011" name="J. Bacteriol.">
        <title>Genomes of three methylotrophs from a single niche uncover genetic and metabolic divergence of Methylophilaceae.</title>
        <authorList>
            <person name="Lapidus A."/>
            <person name="Clum A."/>
            <person name="Labutti K."/>
            <person name="Kaluzhnaya M.G."/>
            <person name="Lim S."/>
            <person name="Beck D.A."/>
            <person name="Glavina Del Rio T."/>
            <person name="Nolan M."/>
            <person name="Mavromatis K."/>
            <person name="Huntemann M."/>
            <person name="Lucas S."/>
            <person name="Lidstrom M.E."/>
            <person name="Ivanova N."/>
            <person name="Chistoserdova L."/>
        </authorList>
    </citation>
    <scope>NUCLEOTIDE SEQUENCE [LARGE SCALE GENOMIC DNA]</scope>
    <source>
        <strain evidence="2 3">301</strain>
    </source>
</reference>
<dbReference type="KEGG" id="meh:M301_0866"/>
<gene>
    <name evidence="2" type="ordered locus">M301_0866</name>
</gene>
<organism evidence="2 3">
    <name type="scientific">Methylotenera versatilis (strain 301)</name>
    <dbReference type="NCBI Taxonomy" id="666681"/>
    <lineage>
        <taxon>Bacteria</taxon>
        <taxon>Pseudomonadati</taxon>
        <taxon>Pseudomonadota</taxon>
        <taxon>Betaproteobacteria</taxon>
        <taxon>Nitrosomonadales</taxon>
        <taxon>Methylophilaceae</taxon>
        <taxon>Methylotenera</taxon>
    </lineage>
</organism>
<keyword evidence="1" id="KW-0812">Transmembrane</keyword>
<dbReference type="HOGENOM" id="CLU_2862741_0_0_4"/>
<dbReference type="RefSeq" id="WP_013147566.1">
    <property type="nucleotide sequence ID" value="NC_014207.1"/>
</dbReference>
<keyword evidence="3" id="KW-1185">Reference proteome</keyword>